<dbReference type="InterPro" id="IPR050473">
    <property type="entry name" value="A2M/Complement_sys"/>
</dbReference>
<comment type="subunit">
    <text evidence="4">Heterodimer of a TEP1-N chain and an TEP1-C chain non-covalently linked. Forms a complex composed of TEP1-N and TEP1-C heterodimer, LRIM1 and APL1C; the interaction stabilizes TEP1-N and TEP1-C heterodimer, prevents its binding to tissues while circulating in the hemolymph and protects the thioester bond from hydrolysis. Mature TEP1 and to a lesser extent full-length TEP1 interact with SPCLIP1; the interaction is induced by microbial infection.</text>
</comment>
<evidence type="ECO:0000256" key="4">
    <source>
        <dbReference type="ARBA" id="ARBA00063781"/>
    </source>
</evidence>
<keyword evidence="2" id="KW-0325">Glycoprotein</keyword>
<dbReference type="PANTHER" id="PTHR11412:SF171">
    <property type="entry name" value="PREGNANCY ZONE PROTEIN-LIKE PROTEIN"/>
    <property type="match status" value="1"/>
</dbReference>
<sequence length="251" mass="29088">MFHVMWSASKMRIWTFICVVLSLSTLCCGYIITTPRRWTAGEDSQVCVTLSKPATQDEIILFEMEEIFHSSMNVLVEQNIVVPQGIQSICQEFALPWTKADFAEFSIFGSLEGQTLNHRRHVKIATNVFKTFIQTDKYFYKPSETVQFRILTLTGPYLQVSMETYKEIWIENPSGTRLEQWINVSNDFGLIHLSFQLSNEPEMGTYIIIVQSLHEKNFEHSFEVNEYVLPRFEVTINCASKVLATTEMIHF</sequence>
<evidence type="ECO:0000259" key="7">
    <source>
        <dbReference type="Pfam" id="PF01835"/>
    </source>
</evidence>
<comment type="function">
    <text evidence="3">Binds covalently through a thioester bond to the pathogen surface resulting in pathogen clearance.</text>
</comment>
<comment type="caution">
    <text evidence="8">The sequence shown here is derived from an EMBL/GenBank/DDBJ whole genome shotgun (WGS) entry which is preliminary data.</text>
</comment>
<evidence type="ECO:0000256" key="1">
    <source>
        <dbReference type="ARBA" id="ARBA00022729"/>
    </source>
</evidence>
<evidence type="ECO:0000256" key="2">
    <source>
        <dbReference type="ARBA" id="ARBA00023180"/>
    </source>
</evidence>
<accession>A0A5N5T2N0</accession>
<organism evidence="8 9">
    <name type="scientific">Armadillidium nasatum</name>
    <dbReference type="NCBI Taxonomy" id="96803"/>
    <lineage>
        <taxon>Eukaryota</taxon>
        <taxon>Metazoa</taxon>
        <taxon>Ecdysozoa</taxon>
        <taxon>Arthropoda</taxon>
        <taxon>Crustacea</taxon>
        <taxon>Multicrustacea</taxon>
        <taxon>Malacostraca</taxon>
        <taxon>Eumalacostraca</taxon>
        <taxon>Peracarida</taxon>
        <taxon>Isopoda</taxon>
        <taxon>Oniscidea</taxon>
        <taxon>Crinocheta</taxon>
        <taxon>Armadillidiidae</taxon>
        <taxon>Armadillidium</taxon>
    </lineage>
</organism>
<evidence type="ECO:0000256" key="6">
    <source>
        <dbReference type="SAM" id="SignalP"/>
    </source>
</evidence>
<feature type="signal peptide" evidence="6">
    <location>
        <begin position="1"/>
        <end position="29"/>
    </location>
</feature>
<name>A0A5N5T2N0_9CRUS</name>
<dbReference type="EMBL" id="SEYY01014557">
    <property type="protein sequence ID" value="KAB7500269.1"/>
    <property type="molecule type" value="Genomic_DNA"/>
</dbReference>
<dbReference type="OrthoDB" id="6376214at2759"/>
<keyword evidence="9" id="KW-1185">Reference proteome</keyword>
<dbReference type="GO" id="GO:0004866">
    <property type="term" value="F:endopeptidase inhibitor activity"/>
    <property type="evidence" value="ECO:0007669"/>
    <property type="project" value="InterPro"/>
</dbReference>
<evidence type="ECO:0000313" key="8">
    <source>
        <dbReference type="EMBL" id="KAB7500269.1"/>
    </source>
</evidence>
<evidence type="ECO:0000256" key="5">
    <source>
        <dbReference type="ARBA" id="ARBA00078071"/>
    </source>
</evidence>
<gene>
    <name evidence="8" type="ORF">Anas_06639</name>
</gene>
<dbReference type="Gene3D" id="2.60.40.1930">
    <property type="match status" value="1"/>
</dbReference>
<dbReference type="Pfam" id="PF01835">
    <property type="entry name" value="MG2"/>
    <property type="match status" value="1"/>
</dbReference>
<dbReference type="Proteomes" id="UP000326759">
    <property type="component" value="Unassembled WGS sequence"/>
</dbReference>
<proteinExistence type="predicted"/>
<evidence type="ECO:0000256" key="3">
    <source>
        <dbReference type="ARBA" id="ARBA00057615"/>
    </source>
</evidence>
<evidence type="ECO:0000313" key="9">
    <source>
        <dbReference type="Proteomes" id="UP000326759"/>
    </source>
</evidence>
<protein>
    <recommendedName>
        <fullName evidence="5">TEP1-F</fullName>
    </recommendedName>
</protein>
<dbReference type="PANTHER" id="PTHR11412">
    <property type="entry name" value="MACROGLOBULIN / COMPLEMENT"/>
    <property type="match status" value="1"/>
</dbReference>
<dbReference type="AlphaFoldDB" id="A0A5N5T2N0"/>
<feature type="chain" id="PRO_5024338926" description="TEP1-F" evidence="6">
    <location>
        <begin position="30"/>
        <end position="251"/>
    </location>
</feature>
<dbReference type="InterPro" id="IPR002890">
    <property type="entry name" value="MG2"/>
</dbReference>
<feature type="domain" description="Macroglobulin" evidence="7">
    <location>
        <begin position="130"/>
        <end position="224"/>
    </location>
</feature>
<dbReference type="FunFam" id="2.60.40.1930:FF:000001">
    <property type="entry name" value="CD109 isoform 3"/>
    <property type="match status" value="1"/>
</dbReference>
<keyword evidence="1 6" id="KW-0732">Signal</keyword>
<reference evidence="8 9" key="1">
    <citation type="journal article" date="2019" name="PLoS Biol.">
        <title>Sex chromosomes control vertical transmission of feminizing Wolbachia symbionts in an isopod.</title>
        <authorList>
            <person name="Becking T."/>
            <person name="Chebbi M.A."/>
            <person name="Giraud I."/>
            <person name="Moumen B."/>
            <person name="Laverre T."/>
            <person name="Caubet Y."/>
            <person name="Peccoud J."/>
            <person name="Gilbert C."/>
            <person name="Cordaux R."/>
        </authorList>
    </citation>
    <scope>NUCLEOTIDE SEQUENCE [LARGE SCALE GENOMIC DNA]</scope>
    <source>
        <strain evidence="8">ANa2</strain>
        <tissue evidence="8">Whole body excluding digestive tract and cuticle</tissue>
    </source>
</reference>